<feature type="non-terminal residue" evidence="1">
    <location>
        <position position="206"/>
    </location>
</feature>
<sequence length="206" mass="22865">MPSHCAAGLLRTLTVALVLSLVSGCLRSATKDTVDWQERLEPAPATQVKETVKDADAVASPVVIRDLAEAEPESSAWTFLERALDAKDVQAELLFLAAAKRFLQATRYEQAEIILARTQYRNAESWVIDQHKLLTAALALAGENPSAAWRLLADTEDVELDYGQRRLRYDLQFQTLFAQEKHHEALALIGNLSLKDSTPEHTDSLL</sequence>
<dbReference type="Gene3D" id="1.25.40.10">
    <property type="entry name" value="Tetratricopeptide repeat domain"/>
    <property type="match status" value="1"/>
</dbReference>
<name>A0A382XID7_9ZZZZ</name>
<dbReference type="EMBL" id="UINC01168045">
    <property type="protein sequence ID" value="SVD70872.1"/>
    <property type="molecule type" value="Genomic_DNA"/>
</dbReference>
<organism evidence="1">
    <name type="scientific">marine metagenome</name>
    <dbReference type="NCBI Taxonomy" id="408172"/>
    <lineage>
        <taxon>unclassified sequences</taxon>
        <taxon>metagenomes</taxon>
        <taxon>ecological metagenomes</taxon>
    </lineage>
</organism>
<proteinExistence type="predicted"/>
<dbReference type="InterPro" id="IPR011990">
    <property type="entry name" value="TPR-like_helical_dom_sf"/>
</dbReference>
<accession>A0A382XID7</accession>
<reference evidence="1" key="1">
    <citation type="submission" date="2018-05" db="EMBL/GenBank/DDBJ databases">
        <authorList>
            <person name="Lanie J.A."/>
            <person name="Ng W.-L."/>
            <person name="Kazmierczak K.M."/>
            <person name="Andrzejewski T.M."/>
            <person name="Davidsen T.M."/>
            <person name="Wayne K.J."/>
            <person name="Tettelin H."/>
            <person name="Glass J.I."/>
            <person name="Rusch D."/>
            <person name="Podicherti R."/>
            <person name="Tsui H.-C.T."/>
            <person name="Winkler M.E."/>
        </authorList>
    </citation>
    <scope>NUCLEOTIDE SEQUENCE</scope>
</reference>
<dbReference type="AlphaFoldDB" id="A0A382XID7"/>
<evidence type="ECO:0000313" key="1">
    <source>
        <dbReference type="EMBL" id="SVD70872.1"/>
    </source>
</evidence>
<protein>
    <submittedName>
        <fullName evidence="1">Uncharacterized protein</fullName>
    </submittedName>
</protein>
<gene>
    <name evidence="1" type="ORF">METZ01_LOCUS423726</name>
</gene>